<dbReference type="InterPro" id="IPR039536">
    <property type="entry name" value="TetR_C_Proteobacteria"/>
</dbReference>
<dbReference type="Gene3D" id="1.10.357.10">
    <property type="entry name" value="Tetracycline Repressor, domain 2"/>
    <property type="match status" value="1"/>
</dbReference>
<dbReference type="GO" id="GO:0000976">
    <property type="term" value="F:transcription cis-regulatory region binding"/>
    <property type="evidence" value="ECO:0007669"/>
    <property type="project" value="TreeGrafter"/>
</dbReference>
<dbReference type="AlphaFoldDB" id="A0A829YGR5"/>
<dbReference type="SUPFAM" id="SSF48498">
    <property type="entry name" value="Tetracyclin repressor-like, C-terminal domain"/>
    <property type="match status" value="1"/>
</dbReference>
<dbReference type="InterPro" id="IPR009057">
    <property type="entry name" value="Homeodomain-like_sf"/>
</dbReference>
<dbReference type="EMBL" id="BLJN01000004">
    <property type="protein sequence ID" value="GFE82103.1"/>
    <property type="molecule type" value="Genomic_DNA"/>
</dbReference>
<gene>
    <name evidence="4" type="primary">nalC</name>
    <name evidence="4" type="ORF">GCM10011487_41030</name>
</gene>
<reference evidence="5" key="1">
    <citation type="submission" date="2020-01" db="EMBL/GenBank/DDBJ databases">
        <title>'Steroidobacter agaridevorans' sp. nov., agar-degrading bacteria isolated from rhizosphere soils.</title>
        <authorList>
            <person name="Ikenaga M."/>
            <person name="Kataoka M."/>
            <person name="Murouchi A."/>
            <person name="Katsuragi S."/>
            <person name="Sakai M."/>
        </authorList>
    </citation>
    <scope>NUCLEOTIDE SEQUENCE [LARGE SCALE GENOMIC DNA]</scope>
    <source>
        <strain evidence="5">YU21-B</strain>
    </source>
</reference>
<feature type="domain" description="HTH tetR-type" evidence="3">
    <location>
        <begin position="23"/>
        <end position="83"/>
    </location>
</feature>
<accession>A0A829YGR5</accession>
<dbReference type="PANTHER" id="PTHR30055">
    <property type="entry name" value="HTH-TYPE TRANSCRIPTIONAL REGULATOR RUTR"/>
    <property type="match status" value="1"/>
</dbReference>
<organism evidence="4 5">
    <name type="scientific">Steroidobacter agaridevorans</name>
    <dbReference type="NCBI Taxonomy" id="2695856"/>
    <lineage>
        <taxon>Bacteria</taxon>
        <taxon>Pseudomonadati</taxon>
        <taxon>Pseudomonadota</taxon>
        <taxon>Gammaproteobacteria</taxon>
        <taxon>Steroidobacterales</taxon>
        <taxon>Steroidobacteraceae</taxon>
        <taxon>Steroidobacter</taxon>
    </lineage>
</organism>
<evidence type="ECO:0000313" key="4">
    <source>
        <dbReference type="EMBL" id="GFE82103.1"/>
    </source>
</evidence>
<keyword evidence="5" id="KW-1185">Reference proteome</keyword>
<dbReference type="PRINTS" id="PR00455">
    <property type="entry name" value="HTHTETR"/>
</dbReference>
<dbReference type="InterPro" id="IPR036271">
    <property type="entry name" value="Tet_transcr_reg_TetR-rel_C_sf"/>
</dbReference>
<evidence type="ECO:0000256" key="2">
    <source>
        <dbReference type="PROSITE-ProRule" id="PRU00335"/>
    </source>
</evidence>
<feature type="DNA-binding region" description="H-T-H motif" evidence="2">
    <location>
        <begin position="46"/>
        <end position="65"/>
    </location>
</feature>
<dbReference type="Pfam" id="PF00440">
    <property type="entry name" value="TetR_N"/>
    <property type="match status" value="1"/>
</dbReference>
<dbReference type="SUPFAM" id="SSF46689">
    <property type="entry name" value="Homeodomain-like"/>
    <property type="match status" value="1"/>
</dbReference>
<sequence length="221" mass="23517">MSTTKMKTSARAVGKTRASAAGRARSAEILRVAAKMFFKHGYAGASIDAIIAEAGGSKRDIYGEFGGKEGLFAAIVRDNLNTALGTLASGMDESKSLQETLFDFGIGLAEVLSTPTGLNLYRIIVSEGVRFPALAKLFYDSGPGLVANKLAEVLEQRKRAKEIDVADCHAAADQFVGMIRGNLHLAVILRIRPAPRPDELQAFVSKAVATLLHGIVSTRKA</sequence>
<dbReference type="Proteomes" id="UP000445000">
    <property type="component" value="Unassembled WGS sequence"/>
</dbReference>
<dbReference type="PANTHER" id="PTHR30055:SF146">
    <property type="entry name" value="HTH-TYPE TRANSCRIPTIONAL DUAL REGULATOR CECR"/>
    <property type="match status" value="1"/>
</dbReference>
<evidence type="ECO:0000256" key="1">
    <source>
        <dbReference type="ARBA" id="ARBA00023125"/>
    </source>
</evidence>
<comment type="caution">
    <text evidence="4">The sequence shown here is derived from an EMBL/GenBank/DDBJ whole genome shotgun (WGS) entry which is preliminary data.</text>
</comment>
<dbReference type="InterPro" id="IPR001647">
    <property type="entry name" value="HTH_TetR"/>
</dbReference>
<evidence type="ECO:0000313" key="5">
    <source>
        <dbReference type="Proteomes" id="UP000445000"/>
    </source>
</evidence>
<dbReference type="Pfam" id="PF14246">
    <property type="entry name" value="TetR_C_7"/>
    <property type="match status" value="1"/>
</dbReference>
<name>A0A829YGR5_9GAMM</name>
<protein>
    <submittedName>
        <fullName evidence="4">Transcriptional regulator</fullName>
    </submittedName>
</protein>
<dbReference type="PROSITE" id="PS50977">
    <property type="entry name" value="HTH_TETR_2"/>
    <property type="match status" value="1"/>
</dbReference>
<dbReference type="GO" id="GO:0003700">
    <property type="term" value="F:DNA-binding transcription factor activity"/>
    <property type="evidence" value="ECO:0007669"/>
    <property type="project" value="TreeGrafter"/>
</dbReference>
<dbReference type="InterPro" id="IPR050109">
    <property type="entry name" value="HTH-type_TetR-like_transc_reg"/>
</dbReference>
<dbReference type="Gene3D" id="1.10.10.60">
    <property type="entry name" value="Homeodomain-like"/>
    <property type="match status" value="1"/>
</dbReference>
<dbReference type="RefSeq" id="WP_202624031.1">
    <property type="nucleotide sequence ID" value="NZ_BLJN01000004.1"/>
</dbReference>
<keyword evidence="1 2" id="KW-0238">DNA-binding</keyword>
<proteinExistence type="predicted"/>
<evidence type="ECO:0000259" key="3">
    <source>
        <dbReference type="PROSITE" id="PS50977"/>
    </source>
</evidence>